<dbReference type="InterPro" id="IPR014025">
    <property type="entry name" value="Glutaredoxin_subgr"/>
</dbReference>
<proteinExistence type="predicted"/>
<dbReference type="FunFam" id="3.40.30.10:FF:000026">
    <property type="entry name" value="Glutaredoxin 2"/>
    <property type="match status" value="1"/>
</dbReference>
<dbReference type="NCBIfam" id="TIGR02180">
    <property type="entry name" value="GRX_euk"/>
    <property type="match status" value="1"/>
</dbReference>
<dbReference type="CDD" id="cd03419">
    <property type="entry name" value="GRX_GRXh_1_2_like"/>
    <property type="match status" value="1"/>
</dbReference>
<dbReference type="Pfam" id="PF00462">
    <property type="entry name" value="Glutaredoxin"/>
    <property type="match status" value="1"/>
</dbReference>
<dbReference type="SUPFAM" id="SSF52833">
    <property type="entry name" value="Thioredoxin-like"/>
    <property type="match status" value="1"/>
</dbReference>
<dbReference type="PROSITE" id="PS00195">
    <property type="entry name" value="GLUTAREDOXIN_1"/>
    <property type="match status" value="1"/>
</dbReference>
<feature type="domain" description="Glutaredoxin" evidence="8">
    <location>
        <begin position="99"/>
        <end position="161"/>
    </location>
</feature>
<evidence type="ECO:0000256" key="6">
    <source>
        <dbReference type="ARBA" id="ARBA00035808"/>
    </source>
</evidence>
<dbReference type="AlphaFoldDB" id="A0A2S7YHS3"/>
<reference evidence="9 10" key="1">
    <citation type="submission" date="2016-07" db="EMBL/GenBank/DDBJ databases">
        <title>Comparative genomics of the entomopathogenic fungus Beauveria bassiana.</title>
        <authorList>
            <person name="Valero Jimenez C.A."/>
            <person name="Zwaan B.J."/>
            <person name="Van Kan J.A."/>
            <person name="Takken W."/>
            <person name="Debets A.J."/>
            <person name="Schoustra S.E."/>
            <person name="Koenraadt C.J."/>
        </authorList>
    </citation>
    <scope>NUCLEOTIDE SEQUENCE [LARGE SCALE GENOMIC DNA]</scope>
    <source>
        <strain evidence="9 10">ARSEF 8028</strain>
    </source>
</reference>
<dbReference type="PROSITE" id="PS00194">
    <property type="entry name" value="THIOREDOXIN_1"/>
    <property type="match status" value="1"/>
</dbReference>
<dbReference type="OrthoDB" id="418495at2759"/>
<organism evidence="9 10">
    <name type="scientific">Beauveria bassiana</name>
    <name type="common">White muscardine disease fungus</name>
    <name type="synonym">Tritirachium shiotae</name>
    <dbReference type="NCBI Taxonomy" id="176275"/>
    <lineage>
        <taxon>Eukaryota</taxon>
        <taxon>Fungi</taxon>
        <taxon>Dikarya</taxon>
        <taxon>Ascomycota</taxon>
        <taxon>Pezizomycotina</taxon>
        <taxon>Sordariomycetes</taxon>
        <taxon>Hypocreomycetidae</taxon>
        <taxon>Hypocreales</taxon>
        <taxon>Cordycipitaceae</taxon>
        <taxon>Beauveria</taxon>
    </lineage>
</organism>
<dbReference type="GO" id="GO:0015038">
    <property type="term" value="F:glutathione disulfide oxidoreductase activity"/>
    <property type="evidence" value="ECO:0007669"/>
    <property type="project" value="TreeGrafter"/>
</dbReference>
<evidence type="ECO:0000313" key="9">
    <source>
        <dbReference type="EMBL" id="PQK15706.1"/>
    </source>
</evidence>
<name>A0A2S7YHS3_BEABA</name>
<evidence type="ECO:0000256" key="3">
    <source>
        <dbReference type="ARBA" id="ARBA00022982"/>
    </source>
</evidence>
<dbReference type="InterPro" id="IPR011767">
    <property type="entry name" value="GLR_AS"/>
</dbReference>
<protein>
    <recommendedName>
        <fullName evidence="8">Glutaredoxin domain-containing protein</fullName>
    </recommendedName>
</protein>
<dbReference type="GO" id="GO:0004364">
    <property type="term" value="F:glutathione transferase activity"/>
    <property type="evidence" value="ECO:0007669"/>
    <property type="project" value="UniProtKB-EC"/>
</dbReference>
<dbReference type="Gene3D" id="3.40.30.10">
    <property type="entry name" value="Glutaredoxin"/>
    <property type="match status" value="1"/>
</dbReference>
<dbReference type="InterPro" id="IPR036249">
    <property type="entry name" value="Thioredoxin-like_sf"/>
</dbReference>
<dbReference type="PANTHER" id="PTHR45694:SF18">
    <property type="entry name" value="GLUTAREDOXIN-1-RELATED"/>
    <property type="match status" value="1"/>
</dbReference>
<dbReference type="PRINTS" id="PR00160">
    <property type="entry name" value="GLUTAREDOXIN"/>
</dbReference>
<dbReference type="PROSITE" id="PS51354">
    <property type="entry name" value="GLUTAREDOXIN_2"/>
    <property type="match status" value="1"/>
</dbReference>
<keyword evidence="4" id="KW-1015">Disulfide bond</keyword>
<dbReference type="GO" id="GO:0005737">
    <property type="term" value="C:cytoplasm"/>
    <property type="evidence" value="ECO:0007669"/>
    <property type="project" value="TreeGrafter"/>
</dbReference>
<evidence type="ECO:0000256" key="7">
    <source>
        <dbReference type="ARBA" id="ARBA00047960"/>
    </source>
</evidence>
<dbReference type="GO" id="GO:0005634">
    <property type="term" value="C:nucleus"/>
    <property type="evidence" value="ECO:0007669"/>
    <property type="project" value="TreeGrafter"/>
</dbReference>
<keyword evidence="5" id="KW-0676">Redox-active center</keyword>
<keyword evidence="2" id="KW-0813">Transport</keyword>
<dbReference type="InterPro" id="IPR011899">
    <property type="entry name" value="Glutaredoxin_euk/vir"/>
</dbReference>
<dbReference type="GO" id="GO:0034599">
    <property type="term" value="P:cellular response to oxidative stress"/>
    <property type="evidence" value="ECO:0007669"/>
    <property type="project" value="TreeGrafter"/>
</dbReference>
<evidence type="ECO:0000256" key="5">
    <source>
        <dbReference type="ARBA" id="ARBA00023284"/>
    </source>
</evidence>
<dbReference type="InterPro" id="IPR002109">
    <property type="entry name" value="Glutaredoxin"/>
</dbReference>
<dbReference type="GO" id="GO:0004602">
    <property type="term" value="F:glutathione peroxidase activity"/>
    <property type="evidence" value="ECO:0007669"/>
    <property type="project" value="UniProtKB-EC"/>
</dbReference>
<dbReference type="InterPro" id="IPR017937">
    <property type="entry name" value="Thioredoxin_CS"/>
</dbReference>
<dbReference type="EMBL" id="JRHA01000006">
    <property type="protein sequence ID" value="PQK15706.1"/>
    <property type="molecule type" value="Genomic_DNA"/>
</dbReference>
<comment type="catalytic activity">
    <reaction evidence="1">
        <text>2 glutathione + H2O2 = glutathione disulfide + 2 H2O</text>
        <dbReference type="Rhea" id="RHEA:16833"/>
        <dbReference type="ChEBI" id="CHEBI:15377"/>
        <dbReference type="ChEBI" id="CHEBI:16240"/>
        <dbReference type="ChEBI" id="CHEBI:57925"/>
        <dbReference type="ChEBI" id="CHEBI:58297"/>
        <dbReference type="EC" id="1.11.1.9"/>
    </reaction>
</comment>
<gene>
    <name evidence="9" type="ORF">BB8028_0006g00290</name>
</gene>
<comment type="catalytic activity">
    <reaction evidence="6">
        <text>1-chloro-2,4-dinitrobenzene + glutathione = 2,4-dinitrophenyl-S-glutathione + chloride + H(+)</text>
        <dbReference type="Rhea" id="RHEA:51220"/>
        <dbReference type="ChEBI" id="CHEBI:15378"/>
        <dbReference type="ChEBI" id="CHEBI:17996"/>
        <dbReference type="ChEBI" id="CHEBI:34718"/>
        <dbReference type="ChEBI" id="CHEBI:57925"/>
        <dbReference type="ChEBI" id="CHEBI:133977"/>
        <dbReference type="EC" id="2.5.1.18"/>
    </reaction>
</comment>
<evidence type="ECO:0000256" key="4">
    <source>
        <dbReference type="ARBA" id="ARBA00023157"/>
    </source>
</evidence>
<comment type="caution">
    <text evidence="9">The sequence shown here is derived from an EMBL/GenBank/DDBJ whole genome shotgun (WGS) entry which is preliminary data.</text>
</comment>
<keyword evidence="3" id="KW-0249">Electron transport</keyword>
<evidence type="ECO:0000259" key="8">
    <source>
        <dbReference type="Pfam" id="PF00462"/>
    </source>
</evidence>
<sequence>MQMQTTTQAFRAALPLRRRPALLSLTVVTPVFLHHQVPAKRFHSLIHAAKLLNHTYRRPSTLPFHMNFNFFRNLFSSPSSQSVAMASQKAQKLIDENPVMVFSKSYCPYCKATKSLLSSLDAKAKVVELDEEADGNALQDALEEISGQRTVPNVYIAKKHIGGNSDVQSLSSSGKLKALLAEAGAIKA</sequence>
<evidence type="ECO:0000313" key="10">
    <source>
        <dbReference type="Proteomes" id="UP000237441"/>
    </source>
</evidence>
<evidence type="ECO:0000256" key="2">
    <source>
        <dbReference type="ARBA" id="ARBA00022448"/>
    </source>
</evidence>
<dbReference type="Proteomes" id="UP000237441">
    <property type="component" value="Unassembled WGS sequence"/>
</dbReference>
<accession>A0A2S7YHS3</accession>
<evidence type="ECO:0000256" key="1">
    <source>
        <dbReference type="ARBA" id="ARBA00000217"/>
    </source>
</evidence>
<comment type="catalytic activity">
    <reaction evidence="7">
        <text>RX + glutathione = an S-substituted glutathione + a halide anion + H(+)</text>
        <dbReference type="Rhea" id="RHEA:16437"/>
        <dbReference type="ChEBI" id="CHEBI:15378"/>
        <dbReference type="ChEBI" id="CHEBI:16042"/>
        <dbReference type="ChEBI" id="CHEBI:17792"/>
        <dbReference type="ChEBI" id="CHEBI:57925"/>
        <dbReference type="ChEBI" id="CHEBI:90779"/>
        <dbReference type="EC" id="2.5.1.18"/>
    </reaction>
</comment>
<dbReference type="PANTHER" id="PTHR45694">
    <property type="entry name" value="GLUTAREDOXIN 2"/>
    <property type="match status" value="1"/>
</dbReference>